<reference evidence="7" key="1">
    <citation type="submission" date="2022-01" db="EMBL/GenBank/DDBJ databases">
        <title>Genome Sequence Resource for Two Populations of Ditylenchus destructor, the Migratory Endoparasitic Phytonematode.</title>
        <authorList>
            <person name="Zhang H."/>
            <person name="Lin R."/>
            <person name="Xie B."/>
        </authorList>
    </citation>
    <scope>NUCLEOTIDE SEQUENCE</scope>
    <source>
        <strain evidence="7">BazhouSP</strain>
    </source>
</reference>
<name>A0AAD4R0Q0_9BILA</name>
<dbReference type="Proteomes" id="UP001201812">
    <property type="component" value="Unassembled WGS sequence"/>
</dbReference>
<dbReference type="GO" id="GO:0050660">
    <property type="term" value="F:flavin adenine dinucleotide binding"/>
    <property type="evidence" value="ECO:0007669"/>
    <property type="project" value="InterPro"/>
</dbReference>
<evidence type="ECO:0000256" key="1">
    <source>
        <dbReference type="ARBA" id="ARBA00001917"/>
    </source>
</evidence>
<evidence type="ECO:0000256" key="2">
    <source>
        <dbReference type="ARBA" id="ARBA00022630"/>
    </source>
</evidence>
<evidence type="ECO:0000256" key="4">
    <source>
        <dbReference type="ARBA" id="ARBA00022694"/>
    </source>
</evidence>
<dbReference type="PANTHER" id="PTHR45936">
    <property type="entry name" value="TRNA-DIHYDROURIDINE(20) SYNTHASE [NAD(P)+]-LIKE"/>
    <property type="match status" value="1"/>
</dbReference>
<comment type="cofactor">
    <cofactor evidence="1">
        <name>FMN</name>
        <dbReference type="ChEBI" id="CHEBI:58210"/>
    </cofactor>
</comment>
<evidence type="ECO:0000313" key="7">
    <source>
        <dbReference type="EMBL" id="KAI1701978.1"/>
    </source>
</evidence>
<comment type="caution">
    <text evidence="7">The sequence shown here is derived from an EMBL/GenBank/DDBJ whole genome shotgun (WGS) entry which is preliminary data.</text>
</comment>
<keyword evidence="8" id="KW-1185">Reference proteome</keyword>
<dbReference type="CDD" id="cd02801">
    <property type="entry name" value="DUS_like_FMN"/>
    <property type="match status" value="1"/>
</dbReference>
<dbReference type="AlphaFoldDB" id="A0AAD4R0Q0"/>
<evidence type="ECO:0000259" key="6">
    <source>
        <dbReference type="Pfam" id="PF01207"/>
    </source>
</evidence>
<dbReference type="InterPro" id="IPR052582">
    <property type="entry name" value="tRNA-DUS-like"/>
</dbReference>
<dbReference type="InterPro" id="IPR013785">
    <property type="entry name" value="Aldolase_TIM"/>
</dbReference>
<dbReference type="Gene3D" id="3.20.20.70">
    <property type="entry name" value="Aldolase class I"/>
    <property type="match status" value="1"/>
</dbReference>
<dbReference type="GO" id="GO:0017150">
    <property type="term" value="F:tRNA dihydrouridine synthase activity"/>
    <property type="evidence" value="ECO:0007669"/>
    <property type="project" value="InterPro"/>
</dbReference>
<dbReference type="SUPFAM" id="SSF51395">
    <property type="entry name" value="FMN-linked oxidoreductases"/>
    <property type="match status" value="1"/>
</dbReference>
<organism evidence="7 8">
    <name type="scientific">Ditylenchus destructor</name>
    <dbReference type="NCBI Taxonomy" id="166010"/>
    <lineage>
        <taxon>Eukaryota</taxon>
        <taxon>Metazoa</taxon>
        <taxon>Ecdysozoa</taxon>
        <taxon>Nematoda</taxon>
        <taxon>Chromadorea</taxon>
        <taxon>Rhabditida</taxon>
        <taxon>Tylenchina</taxon>
        <taxon>Tylenchomorpha</taxon>
        <taxon>Sphaerularioidea</taxon>
        <taxon>Anguinidae</taxon>
        <taxon>Anguininae</taxon>
        <taxon>Ditylenchus</taxon>
    </lineage>
</organism>
<dbReference type="GO" id="GO:0005737">
    <property type="term" value="C:cytoplasm"/>
    <property type="evidence" value="ECO:0007669"/>
    <property type="project" value="TreeGrafter"/>
</dbReference>
<accession>A0AAD4R0Q0</accession>
<proteinExistence type="predicted"/>
<protein>
    <submittedName>
        <fullName evidence="7">Dihydrouridine synthase (Dus) domain-containing protein</fullName>
    </submittedName>
</protein>
<dbReference type="EMBL" id="JAKKPZ010000107">
    <property type="protein sequence ID" value="KAI1701978.1"/>
    <property type="molecule type" value="Genomic_DNA"/>
</dbReference>
<dbReference type="Pfam" id="PF01207">
    <property type="entry name" value="Dus"/>
    <property type="match status" value="1"/>
</dbReference>
<feature type="domain" description="DUS-like FMN-binding" evidence="6">
    <location>
        <begin position="16"/>
        <end position="212"/>
    </location>
</feature>
<keyword evidence="4" id="KW-0819">tRNA processing</keyword>
<dbReference type="PROSITE" id="PS01136">
    <property type="entry name" value="UPF0034"/>
    <property type="match status" value="1"/>
</dbReference>
<dbReference type="PANTHER" id="PTHR45936:SF1">
    <property type="entry name" value="TRNA-DIHYDROURIDINE(20) SYNTHASE [NAD(P)+]-LIKE"/>
    <property type="match status" value="1"/>
</dbReference>
<keyword evidence="5" id="KW-0560">Oxidoreductase</keyword>
<keyword evidence="2" id="KW-0285">Flavoprotein</keyword>
<dbReference type="InterPro" id="IPR035587">
    <property type="entry name" value="DUS-like_FMN-bd"/>
</dbReference>
<dbReference type="InterPro" id="IPR018517">
    <property type="entry name" value="tRNA_hU_synthase_CS"/>
</dbReference>
<sequence length="224" mass="24656">MSVNFKPLLYANKIALGPMVRAGRTPLRMLALEYGADLVYTEEIIDERLLQTKRVVNELLGCVDYTVGNDIVLRIVKEEAQKCILQIGTSTAEKAVKICKKFGQDVAAIDVNMGCPMPFSTMRGMGAALLSEPGKVKEILTSMVANSPVPVSCKIRVLNEREKTLEFAKMIQSCGVSAIGVHGRRKFETHTCTNRIDEIRDVANSLSIPVLAKYVSFVLMSFAL</sequence>
<keyword evidence="3" id="KW-0288">FMN</keyword>
<evidence type="ECO:0000256" key="3">
    <source>
        <dbReference type="ARBA" id="ARBA00022643"/>
    </source>
</evidence>
<evidence type="ECO:0000256" key="5">
    <source>
        <dbReference type="ARBA" id="ARBA00023002"/>
    </source>
</evidence>
<gene>
    <name evidence="7" type="ORF">DdX_15762</name>
</gene>
<evidence type="ECO:0000313" key="8">
    <source>
        <dbReference type="Proteomes" id="UP001201812"/>
    </source>
</evidence>